<keyword evidence="6" id="KW-0399">Innate immunity</keyword>
<keyword evidence="14" id="KW-0594">Phospholipid biosynthesis</keyword>
<evidence type="ECO:0000256" key="4">
    <source>
        <dbReference type="ARBA" id="ARBA00022475"/>
    </source>
</evidence>
<keyword evidence="7 19" id="KW-0812">Transmembrane</keyword>
<evidence type="ECO:0000256" key="12">
    <source>
        <dbReference type="ARBA" id="ARBA00023136"/>
    </source>
</evidence>
<evidence type="ECO:0000256" key="6">
    <source>
        <dbReference type="ARBA" id="ARBA00022588"/>
    </source>
</evidence>
<evidence type="ECO:0000256" key="17">
    <source>
        <dbReference type="ARBA" id="ARBA00024615"/>
    </source>
</evidence>
<evidence type="ECO:0000256" key="19">
    <source>
        <dbReference type="SAM" id="Phobius"/>
    </source>
</evidence>
<evidence type="ECO:0000256" key="10">
    <source>
        <dbReference type="ARBA" id="ARBA00023098"/>
    </source>
</evidence>
<feature type="transmembrane region" description="Helical" evidence="19">
    <location>
        <begin position="90"/>
        <end position="113"/>
    </location>
</feature>
<evidence type="ECO:0000256" key="5">
    <source>
        <dbReference type="ARBA" id="ARBA00022516"/>
    </source>
</evidence>
<keyword evidence="20" id="KW-0732">Signal</keyword>
<dbReference type="GO" id="GO:0045087">
    <property type="term" value="P:innate immune response"/>
    <property type="evidence" value="ECO:0007669"/>
    <property type="project" value="UniProtKB-KW"/>
</dbReference>
<evidence type="ECO:0000256" key="8">
    <source>
        <dbReference type="ARBA" id="ARBA00022859"/>
    </source>
</evidence>
<evidence type="ECO:0000313" key="22">
    <source>
        <dbReference type="RefSeq" id="XP_013886455.1"/>
    </source>
</evidence>
<evidence type="ECO:0000256" key="20">
    <source>
        <dbReference type="SAM" id="SignalP"/>
    </source>
</evidence>
<accession>A0A2I4D2I2</accession>
<dbReference type="Proteomes" id="UP000192220">
    <property type="component" value="Unplaced"/>
</dbReference>
<evidence type="ECO:0000256" key="13">
    <source>
        <dbReference type="ARBA" id="ARBA00023180"/>
    </source>
</evidence>
<dbReference type="RefSeq" id="XP_013886455.1">
    <property type="nucleotide sequence ID" value="XM_014031001.1"/>
</dbReference>
<evidence type="ECO:0000256" key="14">
    <source>
        <dbReference type="ARBA" id="ARBA00023209"/>
    </source>
</evidence>
<feature type="transmembrane region" description="Helical" evidence="19">
    <location>
        <begin position="37"/>
        <end position="55"/>
    </location>
</feature>
<keyword evidence="15" id="KW-1208">Phospholipid metabolism</keyword>
<dbReference type="GeneID" id="106534380"/>
<evidence type="ECO:0000256" key="11">
    <source>
        <dbReference type="ARBA" id="ARBA00023118"/>
    </source>
</evidence>
<dbReference type="PANTHER" id="PTHR10383">
    <property type="entry name" value="SERINE INCORPORATOR"/>
    <property type="match status" value="1"/>
</dbReference>
<organism evidence="21 22">
    <name type="scientific">Austrofundulus limnaeus</name>
    <name type="common">Annual killifish</name>
    <dbReference type="NCBI Taxonomy" id="52670"/>
    <lineage>
        <taxon>Eukaryota</taxon>
        <taxon>Metazoa</taxon>
        <taxon>Chordata</taxon>
        <taxon>Craniata</taxon>
        <taxon>Vertebrata</taxon>
        <taxon>Euteleostomi</taxon>
        <taxon>Actinopterygii</taxon>
        <taxon>Neopterygii</taxon>
        <taxon>Teleostei</taxon>
        <taxon>Neoteleostei</taxon>
        <taxon>Acanthomorphata</taxon>
        <taxon>Ovalentaria</taxon>
        <taxon>Atherinomorphae</taxon>
        <taxon>Cyprinodontiformes</taxon>
        <taxon>Rivulidae</taxon>
        <taxon>Austrofundulus</taxon>
    </lineage>
</organism>
<comment type="catalytic activity">
    <reaction evidence="18">
        <text>a 1,2-diacyl-sn-glycero-3-phosphocholine(in) = a 1,2-diacyl-sn-glycero-3-phosphocholine(out)</text>
        <dbReference type="Rhea" id="RHEA:38571"/>
        <dbReference type="ChEBI" id="CHEBI:57643"/>
    </reaction>
</comment>
<evidence type="ECO:0000256" key="1">
    <source>
        <dbReference type="ARBA" id="ARBA00004651"/>
    </source>
</evidence>
<dbReference type="InterPro" id="IPR005016">
    <property type="entry name" value="TDE1/TMS"/>
</dbReference>
<feature type="transmembrane region" description="Helical" evidence="19">
    <location>
        <begin position="231"/>
        <end position="248"/>
    </location>
</feature>
<evidence type="ECO:0000256" key="2">
    <source>
        <dbReference type="ARBA" id="ARBA00006665"/>
    </source>
</evidence>
<protein>
    <recommendedName>
        <fullName evidence="3">Serine incorporator 5</fullName>
    </recommendedName>
</protein>
<keyword evidence="10" id="KW-0443">Lipid metabolism</keyword>
<proteinExistence type="inferred from homology"/>
<feature type="signal peptide" evidence="20">
    <location>
        <begin position="1"/>
        <end position="19"/>
    </location>
</feature>
<comment type="catalytic activity">
    <reaction evidence="17">
        <text>a 1,2-diacyl-sn-glycero-3-phosphoethanolamine(in) = a 1,2-diacyl-sn-glycero-3-phosphoethanolamine(out)</text>
        <dbReference type="Rhea" id="RHEA:38895"/>
        <dbReference type="ChEBI" id="CHEBI:64612"/>
    </reaction>
</comment>
<evidence type="ECO:0000256" key="3">
    <source>
        <dbReference type="ARBA" id="ARBA00021252"/>
    </source>
</evidence>
<keyword evidence="12 19" id="KW-0472">Membrane</keyword>
<dbReference type="GO" id="GO:0008654">
    <property type="term" value="P:phospholipid biosynthetic process"/>
    <property type="evidence" value="ECO:0007669"/>
    <property type="project" value="UniProtKB-KW"/>
</dbReference>
<dbReference type="GO" id="GO:0005886">
    <property type="term" value="C:plasma membrane"/>
    <property type="evidence" value="ECO:0007669"/>
    <property type="project" value="UniProtKB-SubCell"/>
</dbReference>
<feature type="transmembrane region" description="Helical" evidence="19">
    <location>
        <begin position="311"/>
        <end position="329"/>
    </location>
</feature>
<comment type="similarity">
    <text evidence="2">Belongs to the TDE1 family.</text>
</comment>
<keyword evidence="11" id="KW-0051">Antiviral defense</keyword>
<sequence length="410" mass="45433">MCTPCCFAQLACCCGSAACSCCCSCCPRIKQSTGTRFMYALYFLLVTSICIIMMSPTVEEEMKKNIPFYNQMCEKMNAGENCKTLVGYSAVYKMCFGMACFFLFFCIFTLRINNSTGCRAAIHNGFWLLKFILLGGCCTGAFFIPQEETFLEVWRYIGAVGGGLFLVIQLLLLVEFAHRWNTNWSSGVEYNRLWYAALALVTLVLFSVAVGAVVFMGVFYTHPEACLLNKIFLGINGSLCLIVSLLAISPFIQKLQPKSGLLQPGVISVYVMYLTFSAFSSKPKEILELDGKNETVCVFPLNSGSESDKQIVTAIGTIILFACIIYSCLTSTTRRSSAALRVYRDSEPETERARCFFCYGDDAGERSFKGNVCSRSTGSSSCYSIVKVSVVKKHWSTNPDDVTVTRRGQQ</sequence>
<keyword evidence="4" id="KW-1003">Cell membrane</keyword>
<dbReference type="OrthoDB" id="5963193at2759"/>
<keyword evidence="13" id="KW-0325">Glycoprotein</keyword>
<name>A0A2I4D2I2_AUSLI</name>
<evidence type="ECO:0000256" key="7">
    <source>
        <dbReference type="ARBA" id="ARBA00022692"/>
    </source>
</evidence>
<gene>
    <name evidence="22" type="primary">serinc5</name>
</gene>
<evidence type="ECO:0000256" key="18">
    <source>
        <dbReference type="ARBA" id="ARBA00024631"/>
    </source>
</evidence>
<dbReference type="Pfam" id="PF03348">
    <property type="entry name" value="Serinc"/>
    <property type="match status" value="1"/>
</dbReference>
<feature type="transmembrane region" description="Helical" evidence="19">
    <location>
        <begin position="260"/>
        <end position="279"/>
    </location>
</feature>
<evidence type="ECO:0000256" key="9">
    <source>
        <dbReference type="ARBA" id="ARBA00022989"/>
    </source>
</evidence>
<feature type="transmembrane region" description="Helical" evidence="19">
    <location>
        <begin position="194"/>
        <end position="219"/>
    </location>
</feature>
<feature type="transmembrane region" description="Helical" evidence="19">
    <location>
        <begin position="125"/>
        <end position="144"/>
    </location>
</feature>
<comment type="subcellular location">
    <subcellularLocation>
        <location evidence="1">Cell membrane</location>
        <topology evidence="1">Multi-pass membrane protein</topology>
    </subcellularLocation>
</comment>
<reference evidence="22" key="1">
    <citation type="submission" date="2025-08" db="UniProtKB">
        <authorList>
            <consortium name="RefSeq"/>
        </authorList>
    </citation>
    <scope>IDENTIFICATION</scope>
    <source>
        <strain evidence="22">Quisiro</strain>
        <tissue evidence="22">Liver</tissue>
    </source>
</reference>
<evidence type="ECO:0000256" key="16">
    <source>
        <dbReference type="ARBA" id="ARBA00024479"/>
    </source>
</evidence>
<keyword evidence="21" id="KW-1185">Reference proteome</keyword>
<keyword evidence="8" id="KW-0391">Immunity</keyword>
<evidence type="ECO:0000313" key="21">
    <source>
        <dbReference type="Proteomes" id="UP000192220"/>
    </source>
</evidence>
<dbReference type="GO" id="GO:0051607">
    <property type="term" value="P:defense response to virus"/>
    <property type="evidence" value="ECO:0007669"/>
    <property type="project" value="UniProtKB-KW"/>
</dbReference>
<feature type="chain" id="PRO_5014191085" description="Serine incorporator 5" evidence="20">
    <location>
        <begin position="20"/>
        <end position="410"/>
    </location>
</feature>
<dbReference type="PANTHER" id="PTHR10383:SF16">
    <property type="entry name" value="SERINE INCORPORATOR 5"/>
    <property type="match status" value="1"/>
</dbReference>
<comment type="catalytic activity">
    <reaction evidence="16">
        <text>a 1,2-diacyl-sn-glycero-3-phospho-L-serine(in) = a 1,2-diacyl-sn-glycero-3-phospho-L-serine(out)</text>
        <dbReference type="Rhea" id="RHEA:38663"/>
        <dbReference type="ChEBI" id="CHEBI:57262"/>
    </reaction>
</comment>
<feature type="transmembrane region" description="Helical" evidence="19">
    <location>
        <begin position="156"/>
        <end position="174"/>
    </location>
</feature>
<evidence type="ECO:0000256" key="15">
    <source>
        <dbReference type="ARBA" id="ARBA00023264"/>
    </source>
</evidence>
<keyword evidence="5" id="KW-0444">Lipid biosynthesis</keyword>
<keyword evidence="9 19" id="KW-1133">Transmembrane helix</keyword>
<dbReference type="CTD" id="256987"/>
<dbReference type="AlphaFoldDB" id="A0A2I4D2I2"/>